<keyword evidence="3" id="KW-1185">Reference proteome</keyword>
<comment type="caution">
    <text evidence="2">The sequence shown here is derived from an EMBL/GenBank/DDBJ whole genome shotgun (WGS) entry which is preliminary data.</text>
</comment>
<organism evidence="2 3">
    <name type="scientific">Cloeon dipterum</name>
    <dbReference type="NCBI Taxonomy" id="197152"/>
    <lineage>
        <taxon>Eukaryota</taxon>
        <taxon>Metazoa</taxon>
        <taxon>Ecdysozoa</taxon>
        <taxon>Arthropoda</taxon>
        <taxon>Hexapoda</taxon>
        <taxon>Insecta</taxon>
        <taxon>Pterygota</taxon>
        <taxon>Palaeoptera</taxon>
        <taxon>Ephemeroptera</taxon>
        <taxon>Pisciforma</taxon>
        <taxon>Baetidae</taxon>
        <taxon>Cloeon</taxon>
    </lineage>
</organism>
<evidence type="ECO:0000313" key="2">
    <source>
        <dbReference type="EMBL" id="CAB3370282.1"/>
    </source>
</evidence>
<evidence type="ECO:0000256" key="1">
    <source>
        <dbReference type="SAM" id="MobiDB-lite"/>
    </source>
</evidence>
<name>A0A8S1CQH3_9INSE</name>
<dbReference type="Proteomes" id="UP000494165">
    <property type="component" value="Unassembled WGS sequence"/>
</dbReference>
<accession>A0A8S1CQH3</accession>
<reference evidence="2 3" key="1">
    <citation type="submission" date="2020-04" db="EMBL/GenBank/DDBJ databases">
        <authorList>
            <person name="Alioto T."/>
            <person name="Alioto T."/>
            <person name="Gomez Garrido J."/>
        </authorList>
    </citation>
    <scope>NUCLEOTIDE SEQUENCE [LARGE SCALE GENOMIC DNA]</scope>
</reference>
<sequence>MELSKRTFAFKGTESRELPQRSEGEHCVSATARSFAECTLSTRPTALLTLDRTQDASALSRPDCLQGCAD</sequence>
<evidence type="ECO:0000313" key="3">
    <source>
        <dbReference type="Proteomes" id="UP000494165"/>
    </source>
</evidence>
<gene>
    <name evidence="2" type="ORF">CLODIP_2_CD00251</name>
</gene>
<proteinExistence type="predicted"/>
<dbReference type="EMBL" id="CADEPI010000051">
    <property type="protein sequence ID" value="CAB3370282.1"/>
    <property type="molecule type" value="Genomic_DNA"/>
</dbReference>
<feature type="region of interest" description="Disordered" evidence="1">
    <location>
        <begin position="1"/>
        <end position="25"/>
    </location>
</feature>
<dbReference type="AlphaFoldDB" id="A0A8S1CQH3"/>
<protein>
    <submittedName>
        <fullName evidence="2">Uncharacterized protein</fullName>
    </submittedName>
</protein>
<feature type="compositionally biased region" description="Basic and acidic residues" evidence="1">
    <location>
        <begin position="13"/>
        <end position="25"/>
    </location>
</feature>